<organism evidence="1 2">
    <name type="scientific">Saliphagus infecundisoli</name>
    <dbReference type="NCBI Taxonomy" id="1849069"/>
    <lineage>
        <taxon>Archaea</taxon>
        <taxon>Methanobacteriati</taxon>
        <taxon>Methanobacteriota</taxon>
        <taxon>Stenosarchaea group</taxon>
        <taxon>Halobacteria</taxon>
        <taxon>Halobacteriales</taxon>
        <taxon>Natrialbaceae</taxon>
        <taxon>Saliphagus</taxon>
    </lineage>
</organism>
<name>A0ABD5QAD2_9EURY</name>
<reference evidence="1 2" key="1">
    <citation type="journal article" date="2019" name="Int. J. Syst. Evol. Microbiol.">
        <title>The Global Catalogue of Microorganisms (GCM) 10K type strain sequencing project: providing services to taxonomists for standard genome sequencing and annotation.</title>
        <authorList>
            <consortium name="The Broad Institute Genomics Platform"/>
            <consortium name="The Broad Institute Genome Sequencing Center for Infectious Disease"/>
            <person name="Wu L."/>
            <person name="Ma J."/>
        </authorList>
    </citation>
    <scope>NUCLEOTIDE SEQUENCE [LARGE SCALE GENOMIC DNA]</scope>
    <source>
        <strain evidence="1 2">CGMCC 1.15824</strain>
    </source>
</reference>
<comment type="caution">
    <text evidence="1">The sequence shown here is derived from an EMBL/GenBank/DDBJ whole genome shotgun (WGS) entry which is preliminary data.</text>
</comment>
<keyword evidence="1" id="KW-0378">Hydrolase</keyword>
<proteinExistence type="predicted"/>
<sequence length="191" mass="22008">MVTEVDCLEALQEAAERLGESPTKAAYEELELTPASATIMKTLGGWNAAKERAGLETFDRGATGDQAIQAKPTEVELPSGVEWDELTSQQRWYYKNQEERIERKDRRRAEIRRWLYQYKDQNCKCTRCDEDRPLCLDFHHPNEKERSVATMVVNGHSKESIREEIERCVVLCANCHRLNHLDAPENSEAKP</sequence>
<dbReference type="Pfam" id="PF18780">
    <property type="entry name" value="HNH_repeat"/>
    <property type="match status" value="1"/>
</dbReference>
<keyword evidence="1" id="KW-0255">Endonuclease</keyword>
<accession>A0ABD5QAD2</accession>
<dbReference type="EMBL" id="JBHSJG010000006">
    <property type="protein sequence ID" value="MFC4986638.1"/>
    <property type="molecule type" value="Genomic_DNA"/>
</dbReference>
<evidence type="ECO:0000313" key="1">
    <source>
        <dbReference type="EMBL" id="MFC4986638.1"/>
    </source>
</evidence>
<keyword evidence="2" id="KW-1185">Reference proteome</keyword>
<dbReference type="AlphaFoldDB" id="A0ABD5QAD2"/>
<dbReference type="Proteomes" id="UP001595925">
    <property type="component" value="Unassembled WGS sequence"/>
</dbReference>
<gene>
    <name evidence="1" type="ORF">ACFPFO_02360</name>
</gene>
<keyword evidence="1" id="KW-0540">Nuclease</keyword>
<evidence type="ECO:0000313" key="2">
    <source>
        <dbReference type="Proteomes" id="UP001595925"/>
    </source>
</evidence>
<dbReference type="InterPro" id="IPR041025">
    <property type="entry name" value="HNH_repeat"/>
</dbReference>
<protein>
    <submittedName>
        <fullName evidence="1">Homing endonuclease associated repeat-containing protein</fullName>
    </submittedName>
</protein>
<dbReference type="RefSeq" id="WP_224827605.1">
    <property type="nucleotide sequence ID" value="NZ_JAIVEF010000002.1"/>
</dbReference>
<dbReference type="GO" id="GO:0004519">
    <property type="term" value="F:endonuclease activity"/>
    <property type="evidence" value="ECO:0007669"/>
    <property type="project" value="UniProtKB-KW"/>
</dbReference>